<dbReference type="Gene3D" id="3.40.50.2300">
    <property type="match status" value="2"/>
</dbReference>
<sequence length="320" mass="33549">MADLADLAQVSKITVSRALRDSPTVKPDTRAKIQALAKEHGYKLNLSARSLRLQRSNMVAVVVEMKPNPDRPLSDPFPMALIGGICQELTSVGYAVLLTTRDGVHTPAVQTADGLILLGQGRQDEAAALLADSNVPLVVWGTEVPGHDYVTVGPDNRQGGALAAQHFLTMGRRRGLFIGDTRHADIAQRHEGFRNTLVAGGGQLVGGISCPFSLADGSAAIAQWVDGGGGAFDCLLAASDLLAIGALQALRKRHIAVPDMVSVIGYDDTPLGASLTPALSSVRQDWQAGGTLLARRILSLINGEEAASASLAAQLMVRGT</sequence>
<evidence type="ECO:0000313" key="6">
    <source>
        <dbReference type="Proteomes" id="UP000216998"/>
    </source>
</evidence>
<dbReference type="SUPFAM" id="SSF47413">
    <property type="entry name" value="lambda repressor-like DNA-binding domains"/>
    <property type="match status" value="1"/>
</dbReference>
<name>A0A255YRI4_9PROT</name>
<dbReference type="Proteomes" id="UP000216998">
    <property type="component" value="Unassembled WGS sequence"/>
</dbReference>
<dbReference type="GO" id="GO:0003700">
    <property type="term" value="F:DNA-binding transcription factor activity"/>
    <property type="evidence" value="ECO:0007669"/>
    <property type="project" value="TreeGrafter"/>
</dbReference>
<accession>A0A255YRI4</accession>
<evidence type="ECO:0000256" key="2">
    <source>
        <dbReference type="ARBA" id="ARBA00023125"/>
    </source>
</evidence>
<evidence type="ECO:0000256" key="1">
    <source>
        <dbReference type="ARBA" id="ARBA00023015"/>
    </source>
</evidence>
<gene>
    <name evidence="5" type="ORF">CHU95_21510</name>
</gene>
<keyword evidence="2" id="KW-0238">DNA-binding</keyword>
<dbReference type="Pfam" id="PF13377">
    <property type="entry name" value="Peripla_BP_3"/>
    <property type="match status" value="1"/>
</dbReference>
<dbReference type="InterPro" id="IPR000843">
    <property type="entry name" value="HTH_LacI"/>
</dbReference>
<keyword evidence="1" id="KW-0805">Transcription regulation</keyword>
<dbReference type="InterPro" id="IPR046335">
    <property type="entry name" value="LacI/GalR-like_sensor"/>
</dbReference>
<dbReference type="InterPro" id="IPR028082">
    <property type="entry name" value="Peripla_BP_I"/>
</dbReference>
<dbReference type="SMART" id="SM00354">
    <property type="entry name" value="HTH_LACI"/>
    <property type="match status" value="1"/>
</dbReference>
<comment type="caution">
    <text evidence="5">The sequence shown here is derived from an EMBL/GenBank/DDBJ whole genome shotgun (WGS) entry which is preliminary data.</text>
</comment>
<dbReference type="InterPro" id="IPR010982">
    <property type="entry name" value="Lambda_DNA-bd_dom_sf"/>
</dbReference>
<dbReference type="GO" id="GO:0000976">
    <property type="term" value="F:transcription cis-regulatory region binding"/>
    <property type="evidence" value="ECO:0007669"/>
    <property type="project" value="TreeGrafter"/>
</dbReference>
<dbReference type="SUPFAM" id="SSF53822">
    <property type="entry name" value="Periplasmic binding protein-like I"/>
    <property type="match status" value="1"/>
</dbReference>
<organism evidence="5 6">
    <name type="scientific">Niveispirillum lacus</name>
    <dbReference type="NCBI Taxonomy" id="1981099"/>
    <lineage>
        <taxon>Bacteria</taxon>
        <taxon>Pseudomonadati</taxon>
        <taxon>Pseudomonadota</taxon>
        <taxon>Alphaproteobacteria</taxon>
        <taxon>Rhodospirillales</taxon>
        <taxon>Azospirillaceae</taxon>
        <taxon>Niveispirillum</taxon>
    </lineage>
</organism>
<keyword evidence="6" id="KW-1185">Reference proteome</keyword>
<feature type="domain" description="HTH lacI-type" evidence="4">
    <location>
        <begin position="1"/>
        <end position="53"/>
    </location>
</feature>
<evidence type="ECO:0000256" key="3">
    <source>
        <dbReference type="ARBA" id="ARBA00023163"/>
    </source>
</evidence>
<dbReference type="OrthoDB" id="7170131at2"/>
<evidence type="ECO:0000259" key="4">
    <source>
        <dbReference type="PROSITE" id="PS50932"/>
    </source>
</evidence>
<dbReference type="AlphaFoldDB" id="A0A255YRI4"/>
<dbReference type="PROSITE" id="PS50932">
    <property type="entry name" value="HTH_LACI_2"/>
    <property type="match status" value="1"/>
</dbReference>
<reference evidence="5 6" key="1">
    <citation type="submission" date="2017-07" db="EMBL/GenBank/DDBJ databases">
        <title>Niveispirillum cyanobacteriorum sp. nov., isolated from cyanobacterial aggregates in a eutrophic lake.</title>
        <authorList>
            <person name="Cai H."/>
        </authorList>
    </citation>
    <scope>NUCLEOTIDE SEQUENCE [LARGE SCALE GENOMIC DNA]</scope>
    <source>
        <strain evidence="6">TH1-14</strain>
    </source>
</reference>
<evidence type="ECO:0000313" key="5">
    <source>
        <dbReference type="EMBL" id="OYQ31828.1"/>
    </source>
</evidence>
<proteinExistence type="predicted"/>
<keyword evidence="3" id="KW-0804">Transcription</keyword>
<protein>
    <submittedName>
        <fullName evidence="5">LacI family transcriptional regulator</fullName>
    </submittedName>
</protein>
<dbReference type="CDD" id="cd01392">
    <property type="entry name" value="HTH_LacI"/>
    <property type="match status" value="1"/>
</dbReference>
<dbReference type="Pfam" id="PF00356">
    <property type="entry name" value="LacI"/>
    <property type="match status" value="1"/>
</dbReference>
<dbReference type="PANTHER" id="PTHR30146:SF120">
    <property type="entry name" value="ALANINE RACEMASE"/>
    <property type="match status" value="1"/>
</dbReference>
<dbReference type="EMBL" id="NOXU01000032">
    <property type="protein sequence ID" value="OYQ31828.1"/>
    <property type="molecule type" value="Genomic_DNA"/>
</dbReference>
<dbReference type="Gene3D" id="1.10.260.40">
    <property type="entry name" value="lambda repressor-like DNA-binding domains"/>
    <property type="match status" value="1"/>
</dbReference>
<dbReference type="PANTHER" id="PTHR30146">
    <property type="entry name" value="LACI-RELATED TRANSCRIPTIONAL REPRESSOR"/>
    <property type="match status" value="1"/>
</dbReference>